<name>U5CWK6_AMBTC</name>
<dbReference type="Gramene" id="ERN17726">
    <property type="protein sequence ID" value="ERN17726"/>
    <property type="gene ID" value="AMTR_s00047p00047710"/>
</dbReference>
<protein>
    <submittedName>
        <fullName evidence="1">Uncharacterized protein</fullName>
    </submittedName>
</protein>
<evidence type="ECO:0000313" key="1">
    <source>
        <dbReference type="EMBL" id="ERN17726.1"/>
    </source>
</evidence>
<sequence>MVAGAAGCNRVGHRYGKGSGDARSWVFETELSRTVMGWLSCTAIQRDQSHMALGMLGCTRHWGRTDHTRRWGRCDAGRVERWVHAVLGLMPAA</sequence>
<dbReference type="Proteomes" id="UP000017836">
    <property type="component" value="Unassembled WGS sequence"/>
</dbReference>
<accession>U5CWK6</accession>
<gene>
    <name evidence="1" type="ORF">AMTR_s00047p00047710</name>
</gene>
<proteinExistence type="predicted"/>
<keyword evidence="2" id="KW-1185">Reference proteome</keyword>
<dbReference type="AlphaFoldDB" id="U5CWK6"/>
<dbReference type="HOGENOM" id="CLU_2402617_0_0_1"/>
<organism evidence="1 2">
    <name type="scientific">Amborella trichopoda</name>
    <dbReference type="NCBI Taxonomy" id="13333"/>
    <lineage>
        <taxon>Eukaryota</taxon>
        <taxon>Viridiplantae</taxon>
        <taxon>Streptophyta</taxon>
        <taxon>Embryophyta</taxon>
        <taxon>Tracheophyta</taxon>
        <taxon>Spermatophyta</taxon>
        <taxon>Magnoliopsida</taxon>
        <taxon>Amborellales</taxon>
        <taxon>Amborellaceae</taxon>
        <taxon>Amborella</taxon>
    </lineage>
</organism>
<dbReference type="EMBL" id="KI392311">
    <property type="protein sequence ID" value="ERN17726.1"/>
    <property type="molecule type" value="Genomic_DNA"/>
</dbReference>
<evidence type="ECO:0000313" key="2">
    <source>
        <dbReference type="Proteomes" id="UP000017836"/>
    </source>
</evidence>
<reference evidence="2" key="1">
    <citation type="journal article" date="2013" name="Science">
        <title>The Amborella genome and the evolution of flowering plants.</title>
        <authorList>
            <consortium name="Amborella Genome Project"/>
        </authorList>
    </citation>
    <scope>NUCLEOTIDE SEQUENCE [LARGE SCALE GENOMIC DNA]</scope>
</reference>